<evidence type="ECO:0000256" key="1">
    <source>
        <dbReference type="ARBA" id="ARBA00022714"/>
    </source>
</evidence>
<keyword evidence="3" id="KW-0408">Iron</keyword>
<evidence type="ECO:0000256" key="3">
    <source>
        <dbReference type="ARBA" id="ARBA00023004"/>
    </source>
</evidence>
<dbReference type="AlphaFoldDB" id="A0AAT9GPJ8"/>
<keyword evidence="5" id="KW-0812">Transmembrane</keyword>
<evidence type="ECO:0000259" key="6">
    <source>
        <dbReference type="PROSITE" id="PS51296"/>
    </source>
</evidence>
<reference evidence="7" key="1">
    <citation type="submission" date="2024-03" db="EMBL/GenBank/DDBJ databases">
        <title>Complete genome sequence of Sulfurisphaera javensis strain KD-1.</title>
        <authorList>
            <person name="Sakai H."/>
            <person name="Nur N."/>
            <person name="Suwanto A."/>
            <person name="Kurosawa N."/>
        </authorList>
    </citation>
    <scope>NUCLEOTIDE SEQUENCE</scope>
    <source>
        <strain evidence="7">KD-1</strain>
    </source>
</reference>
<dbReference type="PROSITE" id="PS51296">
    <property type="entry name" value="RIESKE"/>
    <property type="match status" value="1"/>
</dbReference>
<dbReference type="EMBL" id="AP031322">
    <property type="protein sequence ID" value="BFH72790.1"/>
    <property type="molecule type" value="Genomic_DNA"/>
</dbReference>
<feature type="domain" description="Rieske" evidence="6">
    <location>
        <begin position="114"/>
        <end position="183"/>
    </location>
</feature>
<dbReference type="Pfam" id="PF00355">
    <property type="entry name" value="Rieske"/>
    <property type="match status" value="1"/>
</dbReference>
<dbReference type="InterPro" id="IPR017941">
    <property type="entry name" value="Rieske_2Fe-2S"/>
</dbReference>
<accession>A0AAT9GPJ8</accession>
<protein>
    <submittedName>
        <fullName evidence="7">Arsenate reductase (Azurin) small subunit</fullName>
    </submittedName>
</protein>
<sequence length="212" mass="22499">MAEGKDKKGNVDPNRRAVIIGGAAAVAGIAAGIVIGGYGFPRTTKVVQPQVTVEKEISTVTKTVTTTTVKQIGYVKQKVANISQLSSPGQYVTTNYMGYLVYIIKTGVPSENGVGPDNDIVGFSAYCAHMGYILEFDPATNCLLCPEHFSQYDVTRGGMQVVGHPNQYLTQLILEYDSSTGDIYALGFNRLVYGTYNTALQGMSSSSGGGSS</sequence>
<keyword evidence="4" id="KW-0411">Iron-sulfur</keyword>
<name>A0AAT9GPJ8_9CREN</name>
<evidence type="ECO:0000256" key="5">
    <source>
        <dbReference type="SAM" id="Phobius"/>
    </source>
</evidence>
<evidence type="ECO:0000256" key="4">
    <source>
        <dbReference type="ARBA" id="ARBA00023014"/>
    </source>
</evidence>
<gene>
    <name evidence="7" type="ORF">SJAV_07340</name>
</gene>
<feature type="transmembrane region" description="Helical" evidence="5">
    <location>
        <begin position="17"/>
        <end position="40"/>
    </location>
</feature>
<dbReference type="KEGG" id="sjv:SJAV_07340"/>
<keyword evidence="5" id="KW-1133">Transmembrane helix</keyword>
<organism evidence="7">
    <name type="scientific">Sulfurisphaera javensis</name>
    <dbReference type="NCBI Taxonomy" id="2049879"/>
    <lineage>
        <taxon>Archaea</taxon>
        <taxon>Thermoproteota</taxon>
        <taxon>Thermoprotei</taxon>
        <taxon>Sulfolobales</taxon>
        <taxon>Sulfolobaceae</taxon>
        <taxon>Sulfurisphaera</taxon>
    </lineage>
</organism>
<keyword evidence="1" id="KW-0001">2Fe-2S</keyword>
<keyword evidence="5" id="KW-0472">Membrane</keyword>
<keyword evidence="2" id="KW-0479">Metal-binding</keyword>
<dbReference type="GO" id="GO:0046872">
    <property type="term" value="F:metal ion binding"/>
    <property type="evidence" value="ECO:0007669"/>
    <property type="project" value="UniProtKB-KW"/>
</dbReference>
<proteinExistence type="predicted"/>
<evidence type="ECO:0000256" key="2">
    <source>
        <dbReference type="ARBA" id="ARBA00022723"/>
    </source>
</evidence>
<evidence type="ECO:0000313" key="7">
    <source>
        <dbReference type="EMBL" id="BFH72790.1"/>
    </source>
</evidence>
<dbReference type="Gene3D" id="2.102.10.10">
    <property type="entry name" value="Rieske [2Fe-2S] iron-sulphur domain"/>
    <property type="match status" value="1"/>
</dbReference>
<dbReference type="GeneID" id="92353666"/>
<dbReference type="SUPFAM" id="SSF50022">
    <property type="entry name" value="ISP domain"/>
    <property type="match status" value="1"/>
</dbReference>
<dbReference type="InterPro" id="IPR036922">
    <property type="entry name" value="Rieske_2Fe-2S_sf"/>
</dbReference>
<dbReference type="RefSeq" id="WP_369610988.1">
    <property type="nucleotide sequence ID" value="NZ_AP031322.1"/>
</dbReference>
<dbReference type="GO" id="GO:0051537">
    <property type="term" value="F:2 iron, 2 sulfur cluster binding"/>
    <property type="evidence" value="ECO:0007669"/>
    <property type="project" value="UniProtKB-KW"/>
</dbReference>